<comment type="subcellular location">
    <subcellularLocation>
        <location evidence="1">Membrane</location>
        <topology evidence="1">Multi-pass membrane protein</topology>
    </subcellularLocation>
</comment>
<dbReference type="PANTHER" id="PTHR22945">
    <property type="entry name" value="SERPENTINE RECEPTOR, CLASS D DELTA"/>
    <property type="match status" value="1"/>
</dbReference>
<keyword evidence="3 6" id="KW-0812">Transmembrane</keyword>
<organism evidence="7 8">
    <name type="scientific">Caenorhabditis nigoni</name>
    <dbReference type="NCBI Taxonomy" id="1611254"/>
    <lineage>
        <taxon>Eukaryota</taxon>
        <taxon>Metazoa</taxon>
        <taxon>Ecdysozoa</taxon>
        <taxon>Nematoda</taxon>
        <taxon>Chromadorea</taxon>
        <taxon>Rhabditida</taxon>
        <taxon>Rhabditina</taxon>
        <taxon>Rhabditomorpha</taxon>
        <taxon>Rhabditoidea</taxon>
        <taxon>Rhabditidae</taxon>
        <taxon>Peloderinae</taxon>
        <taxon>Caenorhabditis</taxon>
    </lineage>
</organism>
<dbReference type="Pfam" id="PF10317">
    <property type="entry name" value="7TM_GPCR_Srd"/>
    <property type="match status" value="1"/>
</dbReference>
<feature type="transmembrane region" description="Helical" evidence="6">
    <location>
        <begin position="230"/>
        <end position="257"/>
    </location>
</feature>
<keyword evidence="4 6" id="KW-1133">Transmembrane helix</keyword>
<keyword evidence="8" id="KW-1185">Reference proteome</keyword>
<dbReference type="PANTHER" id="PTHR22945:SF92">
    <property type="entry name" value="G PROTEIN-COUPLED RECEPTOR"/>
    <property type="match status" value="1"/>
</dbReference>
<gene>
    <name evidence="7" type="primary">Cni-T06E4.7</name>
    <name evidence="7" type="synonym">Cnig_chr_V.g20255</name>
    <name evidence="7" type="ORF">B9Z55_020255</name>
</gene>
<evidence type="ECO:0000256" key="1">
    <source>
        <dbReference type="ARBA" id="ARBA00004141"/>
    </source>
</evidence>
<comment type="similarity">
    <text evidence="2">Belongs to the nematode receptor-like protein srd family.</text>
</comment>
<sequence>MLSFFAWYCYICNGVAIFLNSILLFLSSHKSIETIRELRYFLSNIAVSGIVFSSTILVLQPQMVTRGSMTIRVIHGPAQYLPENSVKAIFCVAVVSYLYAILSFPLFFIYRSMILANSNMFGQYFTKNTLFITLLIVLVLCCTESVFLFYSSIPYADLLDRANRTTSIVEEFENSTQLLNQHLRNLDINSQHPTTPLSNVSSGVIQTQEELNQGKHHLSLFGDDYSRNPLIIIFHGILVVCHVLSYLILLICAHFMLNTLKRKQGTMSQDTFLENELLVHSVFAEAFVPLLLSAPVGANAVLVTVYENSLKWQEFLPAYCMSMVPVLSSFFTLLFIGPYRKAILSFITLEFLRGAKSSTNNRNNNDDS</sequence>
<protein>
    <recommendedName>
        <fullName evidence="9">G-protein coupled receptors family 1 profile domain-containing protein</fullName>
    </recommendedName>
</protein>
<evidence type="ECO:0000256" key="5">
    <source>
        <dbReference type="ARBA" id="ARBA00023136"/>
    </source>
</evidence>
<keyword evidence="5 6" id="KW-0472">Membrane</keyword>
<dbReference type="OrthoDB" id="5843445at2759"/>
<evidence type="ECO:0000313" key="8">
    <source>
        <dbReference type="Proteomes" id="UP000230233"/>
    </source>
</evidence>
<dbReference type="AlphaFoldDB" id="A0A2G5TLW7"/>
<accession>A0A2G5TLW7</accession>
<proteinExistence type="inferred from homology"/>
<dbReference type="GO" id="GO:0016020">
    <property type="term" value="C:membrane"/>
    <property type="evidence" value="ECO:0007669"/>
    <property type="project" value="UniProtKB-SubCell"/>
</dbReference>
<reference evidence="8" key="1">
    <citation type="submission" date="2017-10" db="EMBL/GenBank/DDBJ databases">
        <title>Rapid genome shrinkage in a self-fertile nematode reveals novel sperm competition proteins.</title>
        <authorList>
            <person name="Yin D."/>
            <person name="Schwarz E.M."/>
            <person name="Thomas C.G."/>
            <person name="Felde R.L."/>
            <person name="Korf I.F."/>
            <person name="Cutter A.D."/>
            <person name="Schartner C.M."/>
            <person name="Ralston E.J."/>
            <person name="Meyer B.J."/>
            <person name="Haag E.S."/>
        </authorList>
    </citation>
    <scope>NUCLEOTIDE SEQUENCE [LARGE SCALE GENOMIC DNA]</scope>
    <source>
        <strain evidence="8">JU1422</strain>
    </source>
</reference>
<feature type="transmembrane region" description="Helical" evidence="6">
    <location>
        <begin position="277"/>
        <end position="296"/>
    </location>
</feature>
<feature type="transmembrane region" description="Helical" evidence="6">
    <location>
        <begin position="38"/>
        <end position="59"/>
    </location>
</feature>
<comment type="caution">
    <text evidence="7">The sequence shown here is derived from an EMBL/GenBank/DDBJ whole genome shotgun (WGS) entry which is preliminary data.</text>
</comment>
<feature type="transmembrane region" description="Helical" evidence="6">
    <location>
        <begin position="86"/>
        <end position="110"/>
    </location>
</feature>
<feature type="transmembrane region" description="Helical" evidence="6">
    <location>
        <begin position="316"/>
        <end position="336"/>
    </location>
</feature>
<evidence type="ECO:0000256" key="3">
    <source>
        <dbReference type="ARBA" id="ARBA00022692"/>
    </source>
</evidence>
<feature type="transmembrane region" description="Helical" evidence="6">
    <location>
        <begin position="6"/>
        <end position="26"/>
    </location>
</feature>
<evidence type="ECO:0008006" key="9">
    <source>
        <dbReference type="Google" id="ProtNLM"/>
    </source>
</evidence>
<evidence type="ECO:0000256" key="2">
    <source>
        <dbReference type="ARBA" id="ARBA00009166"/>
    </source>
</evidence>
<dbReference type="InterPro" id="IPR019428">
    <property type="entry name" value="7TM_GPCR_serpentine_rcpt_Str"/>
</dbReference>
<dbReference type="Pfam" id="PF10326">
    <property type="entry name" value="7TM_GPCR_Str"/>
    <property type="match status" value="1"/>
</dbReference>
<dbReference type="InterPro" id="IPR050920">
    <property type="entry name" value="Nematode_rcpt-like_delta"/>
</dbReference>
<evidence type="ECO:0000313" key="7">
    <source>
        <dbReference type="EMBL" id="PIC28284.1"/>
    </source>
</evidence>
<evidence type="ECO:0000256" key="4">
    <source>
        <dbReference type="ARBA" id="ARBA00022989"/>
    </source>
</evidence>
<name>A0A2G5TLW7_9PELO</name>
<dbReference type="EMBL" id="PDUG01000005">
    <property type="protein sequence ID" value="PIC28284.1"/>
    <property type="molecule type" value="Genomic_DNA"/>
</dbReference>
<dbReference type="InterPro" id="IPR019421">
    <property type="entry name" value="7TM_GPCR_serpentine_rcpt_Srd"/>
</dbReference>
<feature type="transmembrane region" description="Helical" evidence="6">
    <location>
        <begin position="130"/>
        <end position="150"/>
    </location>
</feature>
<dbReference type="Proteomes" id="UP000230233">
    <property type="component" value="Chromosome V"/>
</dbReference>
<evidence type="ECO:0000256" key="6">
    <source>
        <dbReference type="SAM" id="Phobius"/>
    </source>
</evidence>